<proteinExistence type="predicted"/>
<keyword evidence="1" id="KW-0175">Coiled coil</keyword>
<dbReference type="EMBL" id="VLPL01000002">
    <property type="protein sequence ID" value="TSJ46782.1"/>
    <property type="molecule type" value="Genomic_DNA"/>
</dbReference>
<dbReference type="Gene3D" id="2.40.50.100">
    <property type="match status" value="1"/>
</dbReference>
<name>A0A556N3P5_9FLAO</name>
<accession>A0A556N3P5</accession>
<dbReference type="Gene3D" id="2.40.30.170">
    <property type="match status" value="1"/>
</dbReference>
<feature type="coiled-coil region" evidence="1">
    <location>
        <begin position="71"/>
        <end position="98"/>
    </location>
</feature>
<dbReference type="InterPro" id="IPR058625">
    <property type="entry name" value="MdtA-like_BSH"/>
</dbReference>
<organism evidence="4 5">
    <name type="scientific">Fluviicola chungangensis</name>
    <dbReference type="NCBI Taxonomy" id="2597671"/>
    <lineage>
        <taxon>Bacteria</taxon>
        <taxon>Pseudomonadati</taxon>
        <taxon>Bacteroidota</taxon>
        <taxon>Flavobacteriia</taxon>
        <taxon>Flavobacteriales</taxon>
        <taxon>Crocinitomicaceae</taxon>
        <taxon>Fluviicola</taxon>
    </lineage>
</organism>
<comment type="caution">
    <text evidence="4">The sequence shown here is derived from an EMBL/GenBank/DDBJ whole genome shotgun (WGS) entry which is preliminary data.</text>
</comment>
<dbReference type="Proteomes" id="UP000316008">
    <property type="component" value="Unassembled WGS sequence"/>
</dbReference>
<sequence>MQNISSSVYASGTIKSKSQYQAVPLVSGIIREVLVDDGAYVRKGQLLFRIDNKAQLINEENAALSASYYDLSSNQDKLEDARNAIQLAKEKLKNDSLMYIRQLSLFNQNVISKVELEQRELAYQSSQNALSNAIIRYNDLKRQINFSAKQAKNNLALSSKSASDFEIRSDINGRVYSVLIEKGDLVGPQIPLAVLGSADSFILEMQVDEYDIAKIDLNMRVLVTMDAYKGQVFEARVTKINPLMNERSKTFKVEAVFTKPPKRIFPNTSFEASIVLESKKKVLTIPRTYLLKGDSVQLANGKKVKVKVGLRDFELVEIRSGLKPNDEIMLETE</sequence>
<feature type="domain" description="Multidrug resistance protein MdtA-like barrel-sandwich hybrid" evidence="2">
    <location>
        <begin position="24"/>
        <end position="186"/>
    </location>
</feature>
<dbReference type="InterPro" id="IPR058792">
    <property type="entry name" value="Beta-barrel_RND_2"/>
</dbReference>
<protein>
    <submittedName>
        <fullName evidence="4">HlyD family efflux transporter periplasmic adaptor subunit</fullName>
    </submittedName>
</protein>
<dbReference type="Pfam" id="PF25917">
    <property type="entry name" value="BSH_RND"/>
    <property type="match status" value="1"/>
</dbReference>
<dbReference type="Pfam" id="PF25954">
    <property type="entry name" value="Beta-barrel_RND_2"/>
    <property type="match status" value="1"/>
</dbReference>
<dbReference type="OrthoDB" id="869610at2"/>
<keyword evidence="5" id="KW-1185">Reference proteome</keyword>
<dbReference type="GO" id="GO:1990281">
    <property type="term" value="C:efflux pump complex"/>
    <property type="evidence" value="ECO:0007669"/>
    <property type="project" value="TreeGrafter"/>
</dbReference>
<gene>
    <name evidence="4" type="ORF">FO442_03910</name>
</gene>
<dbReference type="Gene3D" id="1.10.287.470">
    <property type="entry name" value="Helix hairpin bin"/>
    <property type="match status" value="1"/>
</dbReference>
<evidence type="ECO:0000256" key="1">
    <source>
        <dbReference type="SAM" id="Coils"/>
    </source>
</evidence>
<reference evidence="4 5" key="1">
    <citation type="submission" date="2019-07" db="EMBL/GenBank/DDBJ databases">
        <authorList>
            <person name="Huq M.A."/>
        </authorList>
    </citation>
    <scope>NUCLEOTIDE SEQUENCE [LARGE SCALE GENOMIC DNA]</scope>
    <source>
        <strain evidence="4 5">MAH-3</strain>
    </source>
</reference>
<dbReference type="PANTHER" id="PTHR30469">
    <property type="entry name" value="MULTIDRUG RESISTANCE PROTEIN MDTA"/>
    <property type="match status" value="1"/>
</dbReference>
<evidence type="ECO:0000313" key="5">
    <source>
        <dbReference type="Proteomes" id="UP000316008"/>
    </source>
</evidence>
<feature type="domain" description="CusB-like beta-barrel" evidence="3">
    <location>
        <begin position="203"/>
        <end position="274"/>
    </location>
</feature>
<evidence type="ECO:0000259" key="2">
    <source>
        <dbReference type="Pfam" id="PF25917"/>
    </source>
</evidence>
<evidence type="ECO:0000313" key="4">
    <source>
        <dbReference type="EMBL" id="TSJ46782.1"/>
    </source>
</evidence>
<dbReference type="AlphaFoldDB" id="A0A556N3P5"/>
<evidence type="ECO:0000259" key="3">
    <source>
        <dbReference type="Pfam" id="PF25954"/>
    </source>
</evidence>
<dbReference type="GO" id="GO:0015562">
    <property type="term" value="F:efflux transmembrane transporter activity"/>
    <property type="evidence" value="ECO:0007669"/>
    <property type="project" value="TreeGrafter"/>
</dbReference>
<dbReference type="SUPFAM" id="SSF111369">
    <property type="entry name" value="HlyD-like secretion proteins"/>
    <property type="match status" value="1"/>
</dbReference>
<dbReference type="Gene3D" id="2.40.420.20">
    <property type="match status" value="1"/>
</dbReference>